<dbReference type="PANTHER" id="PTHR30212">
    <property type="entry name" value="PROTEIN YIIM"/>
    <property type="match status" value="1"/>
</dbReference>
<keyword evidence="4" id="KW-1185">Reference proteome</keyword>
<dbReference type="InterPro" id="IPR005302">
    <property type="entry name" value="MoCF_Sase_C"/>
</dbReference>
<dbReference type="GO" id="GO:0030170">
    <property type="term" value="F:pyridoxal phosphate binding"/>
    <property type="evidence" value="ECO:0007669"/>
    <property type="project" value="InterPro"/>
</dbReference>
<feature type="domain" description="MOSC" evidence="2">
    <location>
        <begin position="51"/>
        <end position="187"/>
    </location>
</feature>
<gene>
    <name evidence="3" type="ORF">ATO7_11088</name>
</gene>
<evidence type="ECO:0000313" key="3">
    <source>
        <dbReference type="EMBL" id="ORE85833.1"/>
    </source>
</evidence>
<proteinExistence type="predicted"/>
<dbReference type="RefSeq" id="WP_083561877.1">
    <property type="nucleotide sequence ID" value="NZ_AQQV01000003.1"/>
</dbReference>
<dbReference type="GO" id="GO:0030151">
    <property type="term" value="F:molybdenum ion binding"/>
    <property type="evidence" value="ECO:0007669"/>
    <property type="project" value="InterPro"/>
</dbReference>
<sequence length="192" mass="21479">MLQPEAYGPQGHPDYHMSLQELSQILPTLPKDDRDQGWVSLIVRRLADGHREKPERAHLSVEQGLAGDGWDRRPPRDPEAQLAVIRRQVAELIANGQDLELFGDNLFVDLDISAANLTLGTRLMVGDALVEVTAKPHNGCAKFNQRFGADALRFVNQTVTREQNLRGIYWRVIESGEVWIGAPIRVISRGSL</sequence>
<dbReference type="OrthoDB" id="5735964at2"/>
<dbReference type="EMBL" id="AQQV01000003">
    <property type="protein sequence ID" value="ORE85833.1"/>
    <property type="molecule type" value="Genomic_DNA"/>
</dbReference>
<feature type="region of interest" description="Disordered" evidence="1">
    <location>
        <begin position="53"/>
        <end position="76"/>
    </location>
</feature>
<dbReference type="Proteomes" id="UP000192342">
    <property type="component" value="Unassembled WGS sequence"/>
</dbReference>
<dbReference type="InterPro" id="IPR052353">
    <property type="entry name" value="Benzoxazolinone_Detox_Enz"/>
</dbReference>
<dbReference type="Pfam" id="PF03473">
    <property type="entry name" value="MOSC"/>
    <property type="match status" value="1"/>
</dbReference>
<dbReference type="STRING" id="1317117.ATO7_11088"/>
<dbReference type="PROSITE" id="PS51340">
    <property type="entry name" value="MOSC"/>
    <property type="match status" value="1"/>
</dbReference>
<protein>
    <recommendedName>
        <fullName evidence="2">MOSC domain-containing protein</fullName>
    </recommendedName>
</protein>
<dbReference type="InterPro" id="IPR011037">
    <property type="entry name" value="Pyrv_Knase-like_insert_dom_sf"/>
</dbReference>
<comment type="caution">
    <text evidence="3">The sequence shown here is derived from an EMBL/GenBank/DDBJ whole genome shotgun (WGS) entry which is preliminary data.</text>
</comment>
<evidence type="ECO:0000259" key="2">
    <source>
        <dbReference type="PROSITE" id="PS51340"/>
    </source>
</evidence>
<dbReference type="PANTHER" id="PTHR30212:SF2">
    <property type="entry name" value="PROTEIN YIIM"/>
    <property type="match status" value="1"/>
</dbReference>
<evidence type="ECO:0000313" key="4">
    <source>
        <dbReference type="Proteomes" id="UP000192342"/>
    </source>
</evidence>
<name>A0A1Y1SB91_9GAMM</name>
<evidence type="ECO:0000256" key="1">
    <source>
        <dbReference type="SAM" id="MobiDB-lite"/>
    </source>
</evidence>
<reference evidence="3 4" key="1">
    <citation type="submission" date="2013-04" db="EMBL/GenBank/DDBJ databases">
        <title>Oceanococcus atlanticus 22II-S10r2 Genome Sequencing.</title>
        <authorList>
            <person name="Lai Q."/>
            <person name="Li G."/>
            <person name="Shao Z."/>
        </authorList>
    </citation>
    <scope>NUCLEOTIDE SEQUENCE [LARGE SCALE GENOMIC DNA]</scope>
    <source>
        <strain evidence="3 4">22II-S10r2</strain>
    </source>
</reference>
<organism evidence="3 4">
    <name type="scientific">Oceanococcus atlanticus</name>
    <dbReference type="NCBI Taxonomy" id="1317117"/>
    <lineage>
        <taxon>Bacteria</taxon>
        <taxon>Pseudomonadati</taxon>
        <taxon>Pseudomonadota</taxon>
        <taxon>Gammaproteobacteria</taxon>
        <taxon>Chromatiales</taxon>
        <taxon>Oceanococcaceae</taxon>
        <taxon>Oceanococcus</taxon>
    </lineage>
</organism>
<dbReference type="GO" id="GO:0003824">
    <property type="term" value="F:catalytic activity"/>
    <property type="evidence" value="ECO:0007669"/>
    <property type="project" value="InterPro"/>
</dbReference>
<accession>A0A1Y1SB91</accession>
<dbReference type="AlphaFoldDB" id="A0A1Y1SB91"/>
<dbReference type="Gene3D" id="2.40.33.20">
    <property type="entry name" value="PK beta-barrel domain-like"/>
    <property type="match status" value="1"/>
</dbReference>
<dbReference type="SUPFAM" id="SSF50800">
    <property type="entry name" value="PK beta-barrel domain-like"/>
    <property type="match status" value="1"/>
</dbReference>